<evidence type="ECO:0000256" key="3">
    <source>
        <dbReference type="ARBA" id="ARBA00017628"/>
    </source>
</evidence>
<name>A0A7K4SB37_COLPI</name>
<keyword evidence="7 17" id="KW-1133">Transmembrane helix</keyword>
<keyword evidence="11" id="KW-0675">Receptor</keyword>
<keyword evidence="5" id="KW-0597">Phosphoprotein</keyword>
<keyword evidence="4" id="KW-1003">Cell membrane</keyword>
<dbReference type="InterPro" id="IPR017452">
    <property type="entry name" value="GPCR_Rhodpsn_7TM"/>
</dbReference>
<dbReference type="PANTHER" id="PTHR11866:SF10">
    <property type="entry name" value="PROSTAGLANDIN E2 RECEPTOR EP3 SUBTYPE"/>
    <property type="match status" value="1"/>
</dbReference>
<evidence type="ECO:0000313" key="19">
    <source>
        <dbReference type="EMBL" id="NWQ82690.1"/>
    </source>
</evidence>
<feature type="transmembrane region" description="Helical" evidence="17">
    <location>
        <begin position="204"/>
        <end position="229"/>
    </location>
</feature>
<evidence type="ECO:0000256" key="13">
    <source>
        <dbReference type="ARBA" id="ARBA00023224"/>
    </source>
</evidence>
<dbReference type="GO" id="GO:0004960">
    <property type="term" value="F:thromboxane receptor activity"/>
    <property type="evidence" value="ECO:0007669"/>
    <property type="project" value="UniProtKB-ARBA"/>
</dbReference>
<accession>A0A7K4SB37</accession>
<evidence type="ECO:0000256" key="5">
    <source>
        <dbReference type="ARBA" id="ARBA00022553"/>
    </source>
</evidence>
<evidence type="ECO:0000256" key="6">
    <source>
        <dbReference type="ARBA" id="ARBA00022692"/>
    </source>
</evidence>
<dbReference type="InterPro" id="IPR001244">
    <property type="entry name" value="Prostglndn_DP_rcpt"/>
</dbReference>
<comment type="caution">
    <text evidence="19">The sequence shown here is derived from an EMBL/GenBank/DDBJ whole genome shotgun (WGS) entry which is preliminary data.</text>
</comment>
<dbReference type="PANTHER" id="PTHR11866">
    <property type="entry name" value="G-PROTEIN COUPLED RECEPTOR FAMILY 1 MEMBER"/>
    <property type="match status" value="1"/>
</dbReference>
<dbReference type="GO" id="GO:0014827">
    <property type="term" value="P:intestine smooth muscle contraction"/>
    <property type="evidence" value="ECO:0007669"/>
    <property type="project" value="TreeGrafter"/>
</dbReference>
<evidence type="ECO:0000256" key="10">
    <source>
        <dbReference type="ARBA" id="ARBA00023157"/>
    </source>
</evidence>
<dbReference type="EMBL" id="VYZG01002519">
    <property type="protein sequence ID" value="NWQ82690.1"/>
    <property type="molecule type" value="Genomic_DNA"/>
</dbReference>
<evidence type="ECO:0000256" key="12">
    <source>
        <dbReference type="ARBA" id="ARBA00023180"/>
    </source>
</evidence>
<evidence type="ECO:0000256" key="7">
    <source>
        <dbReference type="ARBA" id="ARBA00022989"/>
    </source>
</evidence>
<evidence type="ECO:0000256" key="8">
    <source>
        <dbReference type="ARBA" id="ARBA00023040"/>
    </source>
</evidence>
<evidence type="ECO:0000259" key="18">
    <source>
        <dbReference type="PROSITE" id="PS50262"/>
    </source>
</evidence>
<dbReference type="PRINTS" id="PR00582">
    <property type="entry name" value="PRSTNOIDEP3R"/>
</dbReference>
<sequence>MSRAPQCQGGPNGSEPGAMPANGTERAACCGAVTVAFPLTFMIIGVVGNMLALVLVIRCYRAKENQQKRSFLLCIFALALTDLLGQLLISPIVIAVYLADRSWDTIDPTHNLCVFFGFNMTVFGLCPLFIASVMAVERTLAIRTPHWYASHMNTRVTTVAMLGVCLFICAFGLLPVIGLGEYTVQWPGTWCFVSTSNSQLTRNLVFTSIFALLGLLSLMLTVVCNLVTVEAMVSRCRNKATMSHSSKQWGRITAETLIQLLGISCILLVCWAPLLIMMLKMIFTHTSLEHCKGFPLDTQNPDLQEVCSVFLTAVRLASLNQLLDPWVYLLFRNFLLEKLCQLASAVSRCSSSRCKERSIALTQESRHTEA</sequence>
<dbReference type="GO" id="GO:0060455">
    <property type="term" value="P:negative regulation of gastric acid secretion"/>
    <property type="evidence" value="ECO:0007669"/>
    <property type="project" value="TreeGrafter"/>
</dbReference>
<dbReference type="InterPro" id="IPR000265">
    <property type="entry name" value="Prostglndn_EP3_rcpt"/>
</dbReference>
<protein>
    <recommendedName>
        <fullName evidence="2">Prostaglandin E2 receptor EP3 subtype</fullName>
    </recommendedName>
    <alternativeName>
        <fullName evidence="15">Prostanoid EP3 receptor</fullName>
    </alternativeName>
    <alternativeName>
        <fullName evidence="14">Prostanoid TP receptor</fullName>
    </alternativeName>
    <alternativeName>
        <fullName evidence="3">Thromboxane A2 receptor</fullName>
    </alternativeName>
</protein>
<gene>
    <name evidence="19" type="primary">Ptger3</name>
    <name evidence="19" type="ORF">COLPIC_R11811</name>
</gene>
<dbReference type="PRINTS" id="PR01788">
    <property type="entry name" value="PROSTANOIDR"/>
</dbReference>
<reference evidence="19 20" key="1">
    <citation type="submission" date="2019-09" db="EMBL/GenBank/DDBJ databases">
        <title>Bird 10,000 Genomes (B10K) Project - Family phase.</title>
        <authorList>
            <person name="Zhang G."/>
        </authorList>
    </citation>
    <scope>NUCLEOTIDE SEQUENCE [LARGE SCALE GENOMIC DNA]</scope>
    <source>
        <strain evidence="19">B10K-DU-021-26</strain>
        <tissue evidence="19">Mixed tissue sample</tissue>
    </source>
</reference>
<dbReference type="Gene3D" id="1.20.1070.10">
    <property type="entry name" value="Rhodopsin 7-helix transmembrane proteins"/>
    <property type="match status" value="1"/>
</dbReference>
<evidence type="ECO:0000256" key="1">
    <source>
        <dbReference type="ARBA" id="ARBA00004651"/>
    </source>
</evidence>
<evidence type="ECO:0000256" key="17">
    <source>
        <dbReference type="SAM" id="Phobius"/>
    </source>
</evidence>
<dbReference type="PRINTS" id="PR00237">
    <property type="entry name" value="GPCRRHODOPSN"/>
</dbReference>
<comment type="subcellular location">
    <subcellularLocation>
        <location evidence="1">Cell membrane</location>
        <topology evidence="1">Multi-pass membrane protein</topology>
    </subcellularLocation>
</comment>
<keyword evidence="10" id="KW-1015">Disulfide bond</keyword>
<feature type="transmembrane region" description="Helical" evidence="17">
    <location>
        <begin position="114"/>
        <end position="136"/>
    </location>
</feature>
<feature type="domain" description="G-protein coupled receptors family 1 profile" evidence="18">
    <location>
        <begin position="48"/>
        <end position="328"/>
    </location>
</feature>
<dbReference type="FunFam" id="1.20.1070.10:FF:000163">
    <property type="entry name" value="Thromboxane A2 receptor"/>
    <property type="match status" value="1"/>
</dbReference>
<evidence type="ECO:0000256" key="14">
    <source>
        <dbReference type="ARBA" id="ARBA00029815"/>
    </source>
</evidence>
<evidence type="ECO:0000256" key="16">
    <source>
        <dbReference type="ARBA" id="ARBA00046395"/>
    </source>
</evidence>
<dbReference type="AlphaFoldDB" id="A0A7K4SB37"/>
<evidence type="ECO:0000256" key="2">
    <source>
        <dbReference type="ARBA" id="ARBA00015397"/>
    </source>
</evidence>
<dbReference type="OrthoDB" id="5959154at2759"/>
<dbReference type="GO" id="GO:0007189">
    <property type="term" value="P:adenylate cyclase-activating G protein-coupled receptor signaling pathway"/>
    <property type="evidence" value="ECO:0007669"/>
    <property type="project" value="TreeGrafter"/>
</dbReference>
<dbReference type="PROSITE" id="PS50262">
    <property type="entry name" value="G_PROTEIN_RECEP_F1_2"/>
    <property type="match status" value="1"/>
</dbReference>
<dbReference type="Proteomes" id="UP000530263">
    <property type="component" value="Unassembled WGS sequence"/>
</dbReference>
<dbReference type="InterPro" id="IPR008365">
    <property type="entry name" value="Prostanoid_rcpt"/>
</dbReference>
<feature type="non-terminal residue" evidence="19">
    <location>
        <position position="370"/>
    </location>
</feature>
<proteinExistence type="predicted"/>
<evidence type="ECO:0000256" key="11">
    <source>
        <dbReference type="ARBA" id="ARBA00023170"/>
    </source>
</evidence>
<dbReference type="GO" id="GO:0007204">
    <property type="term" value="P:positive regulation of cytosolic calcium ion concentration"/>
    <property type="evidence" value="ECO:0007669"/>
    <property type="project" value="TreeGrafter"/>
</dbReference>
<dbReference type="GO" id="GO:0004957">
    <property type="term" value="F:prostaglandin E receptor activity"/>
    <property type="evidence" value="ECO:0007669"/>
    <property type="project" value="InterPro"/>
</dbReference>
<keyword evidence="12" id="KW-0325">Glycoprotein</keyword>
<keyword evidence="20" id="KW-1185">Reference proteome</keyword>
<evidence type="ECO:0000256" key="15">
    <source>
        <dbReference type="ARBA" id="ARBA00031591"/>
    </source>
</evidence>
<evidence type="ECO:0000313" key="20">
    <source>
        <dbReference type="Proteomes" id="UP000530263"/>
    </source>
</evidence>
<keyword evidence="13" id="KW-0807">Transducer</keyword>
<feature type="transmembrane region" description="Helical" evidence="17">
    <location>
        <begin position="257"/>
        <end position="283"/>
    </location>
</feature>
<dbReference type="GO" id="GO:0006954">
    <property type="term" value="P:inflammatory response"/>
    <property type="evidence" value="ECO:0007669"/>
    <property type="project" value="TreeGrafter"/>
</dbReference>
<organism evidence="19 20">
    <name type="scientific">Columbina picui</name>
    <name type="common">Picui ground-dove</name>
    <dbReference type="NCBI Taxonomy" id="115618"/>
    <lineage>
        <taxon>Eukaryota</taxon>
        <taxon>Metazoa</taxon>
        <taxon>Chordata</taxon>
        <taxon>Craniata</taxon>
        <taxon>Vertebrata</taxon>
        <taxon>Euteleostomi</taxon>
        <taxon>Archelosauria</taxon>
        <taxon>Archosauria</taxon>
        <taxon>Dinosauria</taxon>
        <taxon>Saurischia</taxon>
        <taxon>Theropoda</taxon>
        <taxon>Coelurosauria</taxon>
        <taxon>Aves</taxon>
        <taxon>Neognathae</taxon>
        <taxon>Neoaves</taxon>
        <taxon>Columbimorphae</taxon>
        <taxon>Columbiformes</taxon>
        <taxon>Columbidae</taxon>
        <taxon>Columbina</taxon>
    </lineage>
</organism>
<keyword evidence="8" id="KW-0297">G-protein coupled receptor</keyword>
<dbReference type="GO" id="GO:0005886">
    <property type="term" value="C:plasma membrane"/>
    <property type="evidence" value="ECO:0007669"/>
    <property type="project" value="UniProtKB-SubCell"/>
</dbReference>
<feature type="transmembrane region" description="Helical" evidence="17">
    <location>
        <begin position="72"/>
        <end position="99"/>
    </location>
</feature>
<dbReference type="GO" id="GO:0007200">
    <property type="term" value="P:phospholipase C-activating G protein-coupled receptor signaling pathway"/>
    <property type="evidence" value="ECO:0007669"/>
    <property type="project" value="TreeGrafter"/>
</dbReference>
<evidence type="ECO:0000256" key="9">
    <source>
        <dbReference type="ARBA" id="ARBA00023136"/>
    </source>
</evidence>
<keyword evidence="9 17" id="KW-0472">Membrane</keyword>
<feature type="transmembrane region" description="Helical" evidence="17">
    <location>
        <begin position="156"/>
        <end position="177"/>
    </location>
</feature>
<dbReference type="SUPFAM" id="SSF81321">
    <property type="entry name" value="Family A G protein-coupled receptor-like"/>
    <property type="match status" value="1"/>
</dbReference>
<evidence type="ECO:0000256" key="4">
    <source>
        <dbReference type="ARBA" id="ARBA00022475"/>
    </source>
</evidence>
<comment type="subunit">
    <text evidence="16">Interacts (via C-terminus) with MKLN1.</text>
</comment>
<dbReference type="PRINTS" id="PR00428">
    <property type="entry name" value="PROSTAGLNDNR"/>
</dbReference>
<feature type="non-terminal residue" evidence="19">
    <location>
        <position position="1"/>
    </location>
</feature>
<dbReference type="Pfam" id="PF00001">
    <property type="entry name" value="7tm_1"/>
    <property type="match status" value="1"/>
</dbReference>
<keyword evidence="6 17" id="KW-0812">Transmembrane</keyword>
<dbReference type="InterPro" id="IPR000276">
    <property type="entry name" value="GPCR_Rhodpsn"/>
</dbReference>
<feature type="transmembrane region" description="Helical" evidence="17">
    <location>
        <begin position="41"/>
        <end position="60"/>
    </location>
</feature>